<reference evidence="1 2" key="1">
    <citation type="submission" date="2018-09" db="EMBL/GenBank/DDBJ databases">
        <authorList>
            <person name="Grouzdev D.S."/>
            <person name="Krutkina M.S."/>
        </authorList>
    </citation>
    <scope>NUCLEOTIDE SEQUENCE [LARGE SCALE GENOMIC DNA]</scope>
    <source>
        <strain evidence="1 2">RmlP001</strain>
    </source>
</reference>
<dbReference type="RefSeq" id="WP_129217418.1">
    <property type="nucleotide sequence ID" value="NZ_QYBC01000001.1"/>
</dbReference>
<dbReference type="OrthoDB" id="7854479at2"/>
<evidence type="ECO:0000313" key="2">
    <source>
        <dbReference type="Proteomes" id="UP000289411"/>
    </source>
</evidence>
<gene>
    <name evidence="1" type="ORF">D3272_02215</name>
</gene>
<sequence length="321" mass="31583">MTKPSTSDFLAAADAAYSGHPASTSGLSVLTGPRGGPVEATKAADGFHGVALETASGQVIIAFEGTALSDLQTRPTFVQAQLAGDAAIAKGQDAAAYADALRFANRAVAAAEAQGIAPSDIFVDGHSSGGAQAEYVAVKTGLAGDTFGAPGIPAADMNTGVRSHLTNFVDYGDPVGNYSDNPDRIGNLLMGDGIERYGRPTYVGQASDARSLAAADRLYGTSPVGSAAAAGLVVQGIVNHHQIGAYAADLGVTLPGGNEAGGSQLTAADIRSAVSAITGTSGPATGGVGNVLTGLGLDAPVGSSSIESLLGAGAHPHGHFG</sequence>
<proteinExistence type="predicted"/>
<organism evidence="1 2">
    <name type="scientific">Lichenibacterium ramalinae</name>
    <dbReference type="NCBI Taxonomy" id="2316527"/>
    <lineage>
        <taxon>Bacteria</taxon>
        <taxon>Pseudomonadati</taxon>
        <taxon>Pseudomonadota</taxon>
        <taxon>Alphaproteobacteria</taxon>
        <taxon>Hyphomicrobiales</taxon>
        <taxon>Lichenihabitantaceae</taxon>
        <taxon>Lichenibacterium</taxon>
    </lineage>
</organism>
<reference evidence="1 2" key="2">
    <citation type="submission" date="2019-02" db="EMBL/GenBank/DDBJ databases">
        <title>'Lichenibacterium ramalinii' gen. nov. sp. nov., 'Lichenibacterium minor' gen. nov. sp. nov.</title>
        <authorList>
            <person name="Pankratov T."/>
        </authorList>
    </citation>
    <scope>NUCLEOTIDE SEQUENCE [LARGE SCALE GENOMIC DNA]</scope>
    <source>
        <strain evidence="1 2">RmlP001</strain>
    </source>
</reference>
<keyword evidence="2" id="KW-1185">Reference proteome</keyword>
<evidence type="ECO:0000313" key="1">
    <source>
        <dbReference type="EMBL" id="RYB07947.1"/>
    </source>
</evidence>
<dbReference type="EMBL" id="QYBC01000001">
    <property type="protein sequence ID" value="RYB07947.1"/>
    <property type="molecule type" value="Genomic_DNA"/>
</dbReference>
<comment type="caution">
    <text evidence="1">The sequence shown here is derived from an EMBL/GenBank/DDBJ whole genome shotgun (WGS) entry which is preliminary data.</text>
</comment>
<name>A0A4Q2RKS3_9HYPH</name>
<accession>A0A4Q2RKS3</accession>
<dbReference type="InterPro" id="IPR029058">
    <property type="entry name" value="AB_hydrolase_fold"/>
</dbReference>
<protein>
    <recommendedName>
        <fullName evidence="3">DUF2974 domain-containing protein</fullName>
    </recommendedName>
</protein>
<dbReference type="SUPFAM" id="SSF53474">
    <property type="entry name" value="alpha/beta-Hydrolases"/>
    <property type="match status" value="1"/>
</dbReference>
<dbReference type="Proteomes" id="UP000289411">
    <property type="component" value="Unassembled WGS sequence"/>
</dbReference>
<evidence type="ECO:0008006" key="3">
    <source>
        <dbReference type="Google" id="ProtNLM"/>
    </source>
</evidence>
<dbReference type="AlphaFoldDB" id="A0A4Q2RKS3"/>
<dbReference type="Gene3D" id="3.40.50.1820">
    <property type="entry name" value="alpha/beta hydrolase"/>
    <property type="match status" value="1"/>
</dbReference>